<dbReference type="NCBIfam" id="TIGR01536">
    <property type="entry name" value="asn_synth_AEB"/>
    <property type="match status" value="1"/>
</dbReference>
<organism evidence="9 10">
    <name type="scientific">Belliella marina</name>
    <dbReference type="NCBI Taxonomy" id="1644146"/>
    <lineage>
        <taxon>Bacteria</taxon>
        <taxon>Pseudomonadati</taxon>
        <taxon>Bacteroidota</taxon>
        <taxon>Cytophagia</taxon>
        <taxon>Cytophagales</taxon>
        <taxon>Cyclobacteriaceae</taxon>
        <taxon>Belliella</taxon>
    </lineage>
</organism>
<evidence type="ECO:0000256" key="4">
    <source>
        <dbReference type="ARBA" id="ARBA00022741"/>
    </source>
</evidence>
<dbReference type="SUPFAM" id="SSF56235">
    <property type="entry name" value="N-terminal nucleophile aminohydrolases (Ntn hydrolases)"/>
    <property type="match status" value="1"/>
</dbReference>
<evidence type="ECO:0000256" key="5">
    <source>
        <dbReference type="ARBA" id="ARBA00022840"/>
    </source>
</evidence>
<dbReference type="PANTHER" id="PTHR43284:SF1">
    <property type="entry name" value="ASPARAGINE SYNTHETASE"/>
    <property type="match status" value="1"/>
</dbReference>
<dbReference type="CDD" id="cd01991">
    <property type="entry name" value="Asn_synthase_B_C"/>
    <property type="match status" value="1"/>
</dbReference>
<dbReference type="CDD" id="cd00712">
    <property type="entry name" value="AsnB"/>
    <property type="match status" value="1"/>
</dbReference>
<dbReference type="Pfam" id="PF00733">
    <property type="entry name" value="Asn_synthase"/>
    <property type="match status" value="1"/>
</dbReference>
<evidence type="ECO:0000313" key="10">
    <source>
        <dbReference type="Proteomes" id="UP001597361"/>
    </source>
</evidence>
<dbReference type="EC" id="6.3.5.4" evidence="3"/>
<dbReference type="InterPro" id="IPR001962">
    <property type="entry name" value="Asn_synthase"/>
</dbReference>
<dbReference type="RefSeq" id="WP_376884440.1">
    <property type="nucleotide sequence ID" value="NZ_JBHUHR010000015.1"/>
</dbReference>
<keyword evidence="6" id="KW-0315">Glutamine amidotransferase</keyword>
<comment type="similarity">
    <text evidence="2">Belongs to the asparagine synthetase family.</text>
</comment>
<comment type="pathway">
    <text evidence="1">Amino-acid biosynthesis; L-asparagine biosynthesis; L-asparagine from L-aspartate (L-Gln route): step 1/1.</text>
</comment>
<dbReference type="Proteomes" id="UP001597361">
    <property type="component" value="Unassembled WGS sequence"/>
</dbReference>
<dbReference type="InterPro" id="IPR017932">
    <property type="entry name" value="GATase_2_dom"/>
</dbReference>
<dbReference type="EMBL" id="JBHUHR010000015">
    <property type="protein sequence ID" value="MFD2034368.1"/>
    <property type="molecule type" value="Genomic_DNA"/>
</dbReference>
<dbReference type="InterPro" id="IPR051786">
    <property type="entry name" value="ASN_synthetase/amidase"/>
</dbReference>
<reference evidence="10" key="1">
    <citation type="journal article" date="2019" name="Int. J. Syst. Evol. Microbiol.">
        <title>The Global Catalogue of Microorganisms (GCM) 10K type strain sequencing project: providing services to taxonomists for standard genome sequencing and annotation.</title>
        <authorList>
            <consortium name="The Broad Institute Genomics Platform"/>
            <consortium name="The Broad Institute Genome Sequencing Center for Infectious Disease"/>
            <person name="Wu L."/>
            <person name="Ma J."/>
        </authorList>
    </citation>
    <scope>NUCLEOTIDE SEQUENCE [LARGE SCALE GENOMIC DNA]</scope>
    <source>
        <strain evidence="10">CGMCC 1.15180</strain>
    </source>
</reference>
<evidence type="ECO:0000256" key="2">
    <source>
        <dbReference type="ARBA" id="ARBA00005752"/>
    </source>
</evidence>
<dbReference type="InterPro" id="IPR006426">
    <property type="entry name" value="Asn_synth_AEB"/>
</dbReference>
<keyword evidence="4" id="KW-0547">Nucleotide-binding</keyword>
<evidence type="ECO:0000256" key="7">
    <source>
        <dbReference type="ARBA" id="ARBA00048741"/>
    </source>
</evidence>
<proteinExistence type="inferred from homology"/>
<evidence type="ECO:0000313" key="9">
    <source>
        <dbReference type="EMBL" id="MFD2034368.1"/>
    </source>
</evidence>
<evidence type="ECO:0000259" key="8">
    <source>
        <dbReference type="PROSITE" id="PS51278"/>
    </source>
</evidence>
<keyword evidence="5" id="KW-0067">ATP-binding</keyword>
<dbReference type="PROSITE" id="PS51278">
    <property type="entry name" value="GATASE_TYPE_2"/>
    <property type="match status" value="1"/>
</dbReference>
<evidence type="ECO:0000256" key="6">
    <source>
        <dbReference type="ARBA" id="ARBA00022962"/>
    </source>
</evidence>
<name>A0ABW4VI22_9BACT</name>
<dbReference type="Pfam" id="PF13537">
    <property type="entry name" value="GATase_7"/>
    <property type="match status" value="1"/>
</dbReference>
<protein>
    <recommendedName>
        <fullName evidence="3">asparagine synthase (glutamine-hydrolyzing)</fullName>
        <ecNumber evidence="3">6.3.5.4</ecNumber>
    </recommendedName>
</protein>
<evidence type="ECO:0000256" key="3">
    <source>
        <dbReference type="ARBA" id="ARBA00012737"/>
    </source>
</evidence>
<comment type="caution">
    <text evidence="9">The sequence shown here is derived from an EMBL/GenBank/DDBJ whole genome shotgun (WGS) entry which is preliminary data.</text>
</comment>
<dbReference type="Gene3D" id="3.60.20.10">
    <property type="entry name" value="Glutamine Phosphoribosylpyrophosphate, subunit 1, domain 1"/>
    <property type="match status" value="1"/>
</dbReference>
<dbReference type="InterPro" id="IPR029055">
    <property type="entry name" value="Ntn_hydrolases_N"/>
</dbReference>
<dbReference type="PANTHER" id="PTHR43284">
    <property type="entry name" value="ASPARAGINE SYNTHETASE (GLUTAMINE-HYDROLYZING)"/>
    <property type="match status" value="1"/>
</dbReference>
<dbReference type="InterPro" id="IPR033738">
    <property type="entry name" value="AsnB_N"/>
</dbReference>
<comment type="catalytic activity">
    <reaction evidence="7">
        <text>L-aspartate + L-glutamine + ATP + H2O = L-asparagine + L-glutamate + AMP + diphosphate + H(+)</text>
        <dbReference type="Rhea" id="RHEA:12228"/>
        <dbReference type="ChEBI" id="CHEBI:15377"/>
        <dbReference type="ChEBI" id="CHEBI:15378"/>
        <dbReference type="ChEBI" id="CHEBI:29985"/>
        <dbReference type="ChEBI" id="CHEBI:29991"/>
        <dbReference type="ChEBI" id="CHEBI:30616"/>
        <dbReference type="ChEBI" id="CHEBI:33019"/>
        <dbReference type="ChEBI" id="CHEBI:58048"/>
        <dbReference type="ChEBI" id="CHEBI:58359"/>
        <dbReference type="ChEBI" id="CHEBI:456215"/>
        <dbReference type="EC" id="6.3.5.4"/>
    </reaction>
</comment>
<sequence>MCGINLLINPETNGEVAIRKMMLATQHRGPDHSNYSKITDNIWIAGNRLKILDLGDTSNQPMWSEDNRSVLVWNGALYNYQDLRNKLIDLGHTFHSNSDSEVLLQWLGHYGADKIASLKGMFAFVFINLETRKIIIARDPSGEKPLYFRKNGILWHISSEAKGVLAGLSKIPEIDKHQFLPYFYSRHSFPDKSFYKEVQQLLPGNGIILNFEGEEIDGFHWTHAKTEKIAPEQKVFEDKLKDAVLKTFHAERPVGLILSGGADSSLLYRLWIEETGTPTPTFTAAFEPKLQQKYNDPAFARELTSKYGDFHNEVLITPEKIRNHWDEYILGMDQPIGDSAGILTWLIAKEAKKSVKVLISGAGADELFAGYTRHLAFGEFLKKLNFYLKLKQWTANLPLPSPYKKFLKSIESDPRRTFINFASLQNIPEEDFPKFLAWYPNSPSTFQNALNFDRSYYLVNDVLKIHDNACMAHGIEGRSPYLDYDLIEWATSFSEEQSLMHLGKKMIKEALTSRGLGKIASRKKLGFGMPIKEWLEDNEDFRYWVFDGIREMHSEWHPQFPEEMQAFTKAPEKVPKDGFLLVWNLFILATWLKYQQ</sequence>
<dbReference type="PIRSF" id="PIRSF001589">
    <property type="entry name" value="Asn_synthetase_glu-h"/>
    <property type="match status" value="1"/>
</dbReference>
<keyword evidence="9" id="KW-0436">Ligase</keyword>
<gene>
    <name evidence="9" type="primary">asnB</name>
    <name evidence="9" type="ORF">ACFSKL_06175</name>
</gene>
<dbReference type="SUPFAM" id="SSF52402">
    <property type="entry name" value="Adenine nucleotide alpha hydrolases-like"/>
    <property type="match status" value="1"/>
</dbReference>
<accession>A0ABW4VI22</accession>
<dbReference type="GO" id="GO:0004066">
    <property type="term" value="F:asparagine synthase (glutamine-hydrolyzing) activity"/>
    <property type="evidence" value="ECO:0007669"/>
    <property type="project" value="UniProtKB-EC"/>
</dbReference>
<dbReference type="InterPro" id="IPR014729">
    <property type="entry name" value="Rossmann-like_a/b/a_fold"/>
</dbReference>
<evidence type="ECO:0000256" key="1">
    <source>
        <dbReference type="ARBA" id="ARBA00005187"/>
    </source>
</evidence>
<dbReference type="Gene3D" id="3.40.50.620">
    <property type="entry name" value="HUPs"/>
    <property type="match status" value="1"/>
</dbReference>
<keyword evidence="10" id="KW-1185">Reference proteome</keyword>
<feature type="domain" description="Glutamine amidotransferase type-2" evidence="8">
    <location>
        <begin position="2"/>
        <end position="212"/>
    </location>
</feature>